<dbReference type="KEGG" id="vpn:A21D_02789"/>
<gene>
    <name evidence="1" type="ORF">A21D_02789</name>
</gene>
<dbReference type="STRING" id="302167.GCA_900166595_01618"/>
<dbReference type="AlphaFoldDB" id="A0A2K9J2B9"/>
<evidence type="ECO:0000313" key="2">
    <source>
        <dbReference type="Proteomes" id="UP000234237"/>
    </source>
</evidence>
<name>A0A2K9J2B9_9BACI</name>
<proteinExistence type="predicted"/>
<dbReference type="Proteomes" id="UP000234237">
    <property type="component" value="Chromosome"/>
</dbReference>
<dbReference type="EMBL" id="CP018622">
    <property type="protein sequence ID" value="AUJ25835.1"/>
    <property type="molecule type" value="Genomic_DNA"/>
</dbReference>
<organism evidence="1 2">
    <name type="scientific">Virgibacillus dokdonensis</name>
    <dbReference type="NCBI Taxonomy" id="302167"/>
    <lineage>
        <taxon>Bacteria</taxon>
        <taxon>Bacillati</taxon>
        <taxon>Bacillota</taxon>
        <taxon>Bacilli</taxon>
        <taxon>Bacillales</taxon>
        <taxon>Bacillaceae</taxon>
        <taxon>Virgibacillus</taxon>
    </lineage>
</organism>
<reference evidence="2" key="1">
    <citation type="submission" date="2016-11" db="EMBL/GenBank/DDBJ databases">
        <title>Complete genome sequence of Virgibacillus pantothenticus 21D, a halophilic bacterium isolated from the deep hypersaline anoxic basin Discovery in the Mediterranean Sea.</title>
        <authorList>
            <person name="Zeaiter Z."/>
            <person name="Booth J.M."/>
            <person name="Prosdocimi E.M."/>
            <person name="Mapelli F."/>
            <person name="Fusi M."/>
            <person name="Daffonchio D."/>
            <person name="Borin S."/>
            <person name="Crotti E."/>
        </authorList>
    </citation>
    <scope>NUCLEOTIDE SEQUENCE [LARGE SCALE GENOMIC DNA]</scope>
    <source>
        <strain evidence="2">21D</strain>
    </source>
</reference>
<accession>A0A2K9J2B9</accession>
<sequence length="316" mass="36421">MTTNNYRDFKAEQQAYKDLHPNTRKQVVKMTQDFIMQDGVAIDSETGEIITNKLHVEPKINGEVIKGKQTVDHLAEHQTAHGGFVFAFFEAYRSMNGRFPFLSKSDLARLMFIGTYVSWQTNHLVYDNGRPINKKKLGELLGMSRNAYATFYKSLIKNGILTESETGLMVDPSLFYRGDLSNAPEQTKNLQYTRMFRKTIRDLYNMFNGRSIKKLSVVYEILPYVNFNYNIICHNPDEVQQEKIIPMTLAELAQKLGYADHRKLIRALREIKLDNVSVFGFFSVERDSRKKKVVVNPAVIYAGNGKHLDAIKILFR</sequence>
<dbReference type="RefSeq" id="WP_101933711.1">
    <property type="nucleotide sequence ID" value="NZ_CP018622.1"/>
</dbReference>
<protein>
    <submittedName>
        <fullName evidence="1">Uncharacterized protein</fullName>
    </submittedName>
</protein>
<evidence type="ECO:0000313" key="1">
    <source>
        <dbReference type="EMBL" id="AUJ25835.1"/>
    </source>
</evidence>